<dbReference type="EMBL" id="GBRH01259999">
    <property type="protein sequence ID" value="JAD37896.1"/>
    <property type="molecule type" value="Transcribed_RNA"/>
</dbReference>
<protein>
    <submittedName>
        <fullName evidence="2">Uncharacterized protein</fullName>
    </submittedName>
</protein>
<reference evidence="2" key="1">
    <citation type="submission" date="2014-09" db="EMBL/GenBank/DDBJ databases">
        <authorList>
            <person name="Magalhaes I.L.F."/>
            <person name="Oliveira U."/>
            <person name="Santos F.R."/>
            <person name="Vidigal T.H.D.A."/>
            <person name="Brescovit A.D."/>
            <person name="Santos A.J."/>
        </authorList>
    </citation>
    <scope>NUCLEOTIDE SEQUENCE</scope>
    <source>
        <tissue evidence="2">Shoot tissue taken approximately 20 cm above the soil surface</tissue>
    </source>
</reference>
<evidence type="ECO:0000313" key="2">
    <source>
        <dbReference type="EMBL" id="JAD37896.1"/>
    </source>
</evidence>
<keyword evidence="1" id="KW-0812">Transmembrane</keyword>
<dbReference type="AlphaFoldDB" id="A0A0A8ZGF7"/>
<organism evidence="2">
    <name type="scientific">Arundo donax</name>
    <name type="common">Giant reed</name>
    <name type="synonym">Donax arundinaceus</name>
    <dbReference type="NCBI Taxonomy" id="35708"/>
    <lineage>
        <taxon>Eukaryota</taxon>
        <taxon>Viridiplantae</taxon>
        <taxon>Streptophyta</taxon>
        <taxon>Embryophyta</taxon>
        <taxon>Tracheophyta</taxon>
        <taxon>Spermatophyta</taxon>
        <taxon>Magnoliopsida</taxon>
        <taxon>Liliopsida</taxon>
        <taxon>Poales</taxon>
        <taxon>Poaceae</taxon>
        <taxon>PACMAD clade</taxon>
        <taxon>Arundinoideae</taxon>
        <taxon>Arundineae</taxon>
        <taxon>Arundo</taxon>
    </lineage>
</organism>
<keyword evidence="1" id="KW-1133">Transmembrane helix</keyword>
<keyword evidence="1" id="KW-0472">Membrane</keyword>
<evidence type="ECO:0000256" key="1">
    <source>
        <dbReference type="SAM" id="Phobius"/>
    </source>
</evidence>
<sequence>MFGFPVYMYGLGFLFIGLGYFSCDHSPSKTQDVFTLVDHFQTSLFLPITLNQEFRMKQHVWMQVDNLVCSFVWIH</sequence>
<reference evidence="2" key="2">
    <citation type="journal article" date="2015" name="Data Brief">
        <title>Shoot transcriptome of the giant reed, Arundo donax.</title>
        <authorList>
            <person name="Barrero R.A."/>
            <person name="Guerrero F.D."/>
            <person name="Moolhuijzen P."/>
            <person name="Goolsby J.A."/>
            <person name="Tidwell J."/>
            <person name="Bellgard S.E."/>
            <person name="Bellgard M.I."/>
        </authorList>
    </citation>
    <scope>NUCLEOTIDE SEQUENCE</scope>
    <source>
        <tissue evidence="2">Shoot tissue taken approximately 20 cm above the soil surface</tissue>
    </source>
</reference>
<name>A0A0A8ZGF7_ARUDO</name>
<proteinExistence type="predicted"/>
<accession>A0A0A8ZGF7</accession>
<feature type="transmembrane region" description="Helical" evidence="1">
    <location>
        <begin position="6"/>
        <end position="23"/>
    </location>
</feature>